<dbReference type="InterPro" id="IPR007813">
    <property type="entry name" value="PilN"/>
</dbReference>
<sequence length="209" mass="23313">MILINLLPHRAEKRRQRKRAFYLALGASALAGAVVVGLWSMWLQHLTGEQMARNDFLRQETAKLEAQIKDIASLRAEIENLKARQDAVEDLQINRNVPVYLLDELVRQTPEGIYLKSIRQADQVVTVSGVAQSNERVSELLRNVQNASRWLQQPELIEIRAVAPPVQRAGARVDTRRLYEFSMKVQVKLPGAAASAPVAAGSAAVRKST</sequence>
<evidence type="ECO:0000256" key="2">
    <source>
        <dbReference type="SAM" id="Phobius"/>
    </source>
</evidence>
<keyword evidence="1" id="KW-0175">Coiled coil</keyword>
<name>A0ABU9B494_9BURK</name>
<evidence type="ECO:0000313" key="4">
    <source>
        <dbReference type="Proteomes" id="UP001368500"/>
    </source>
</evidence>
<dbReference type="RefSeq" id="WP_341372460.1">
    <property type="nucleotide sequence ID" value="NZ_JBBUTF010000002.1"/>
</dbReference>
<dbReference type="EMBL" id="JBBUTF010000002">
    <property type="protein sequence ID" value="MEK8024682.1"/>
    <property type="molecule type" value="Genomic_DNA"/>
</dbReference>
<keyword evidence="2" id="KW-0812">Transmembrane</keyword>
<evidence type="ECO:0000313" key="3">
    <source>
        <dbReference type="EMBL" id="MEK8024682.1"/>
    </source>
</evidence>
<organism evidence="3 4">
    <name type="scientific">Pseudaquabacterium rugosum</name>
    <dbReference type="NCBI Taxonomy" id="2984194"/>
    <lineage>
        <taxon>Bacteria</taxon>
        <taxon>Pseudomonadati</taxon>
        <taxon>Pseudomonadota</taxon>
        <taxon>Betaproteobacteria</taxon>
        <taxon>Burkholderiales</taxon>
        <taxon>Sphaerotilaceae</taxon>
        <taxon>Pseudaquabacterium</taxon>
    </lineage>
</organism>
<dbReference type="PANTHER" id="PTHR40278:SF2">
    <property type="entry name" value="TYPE IV PILUS INNER MEMBRANE COMPONENT PILN"/>
    <property type="match status" value="1"/>
</dbReference>
<gene>
    <name evidence="3" type="ORF">AACH11_01710</name>
</gene>
<keyword evidence="2" id="KW-1133">Transmembrane helix</keyword>
<evidence type="ECO:0000256" key="1">
    <source>
        <dbReference type="SAM" id="Coils"/>
    </source>
</evidence>
<dbReference type="Pfam" id="PF05137">
    <property type="entry name" value="PilN"/>
    <property type="match status" value="1"/>
</dbReference>
<reference evidence="3 4" key="1">
    <citation type="submission" date="2024-04" db="EMBL/GenBank/DDBJ databases">
        <title>Novel species of the genus Ideonella isolated from streams.</title>
        <authorList>
            <person name="Lu H."/>
        </authorList>
    </citation>
    <scope>NUCLEOTIDE SEQUENCE [LARGE SCALE GENOMIC DNA]</scope>
    <source>
        <strain evidence="3 4">BYS139W</strain>
    </source>
</reference>
<protein>
    <submittedName>
        <fullName evidence="3">PilN domain-containing protein</fullName>
    </submittedName>
</protein>
<feature type="transmembrane region" description="Helical" evidence="2">
    <location>
        <begin position="20"/>
        <end position="42"/>
    </location>
</feature>
<dbReference type="InterPro" id="IPR052534">
    <property type="entry name" value="Extracell_DNA_Util/SecSys_Comp"/>
</dbReference>
<dbReference type="Proteomes" id="UP001368500">
    <property type="component" value="Unassembled WGS sequence"/>
</dbReference>
<keyword evidence="4" id="KW-1185">Reference proteome</keyword>
<keyword evidence="2" id="KW-0472">Membrane</keyword>
<comment type="caution">
    <text evidence="3">The sequence shown here is derived from an EMBL/GenBank/DDBJ whole genome shotgun (WGS) entry which is preliminary data.</text>
</comment>
<feature type="coiled-coil region" evidence="1">
    <location>
        <begin position="54"/>
        <end position="91"/>
    </location>
</feature>
<accession>A0ABU9B494</accession>
<proteinExistence type="predicted"/>
<dbReference type="PANTHER" id="PTHR40278">
    <property type="entry name" value="DNA UTILIZATION PROTEIN HOFN"/>
    <property type="match status" value="1"/>
</dbReference>